<sequence>MTTAHTLARHPLLAVTADPRSNHGTVRPARQPAQRPARSSGIRQAVELSSLSVVGAVPGLALVALLVLEWAGAA</sequence>
<accession>A0A2S6IG67</accession>
<comment type="caution">
    <text evidence="3">The sequence shown here is derived from an EMBL/GenBank/DDBJ whole genome shotgun (WGS) entry which is preliminary data.</text>
</comment>
<dbReference type="RefSeq" id="WP_104434101.1">
    <property type="nucleotide sequence ID" value="NZ_PTJD01000011.1"/>
</dbReference>
<organism evidence="3 4">
    <name type="scientific">Kineococcus xinjiangensis</name>
    <dbReference type="NCBI Taxonomy" id="512762"/>
    <lineage>
        <taxon>Bacteria</taxon>
        <taxon>Bacillati</taxon>
        <taxon>Actinomycetota</taxon>
        <taxon>Actinomycetes</taxon>
        <taxon>Kineosporiales</taxon>
        <taxon>Kineosporiaceae</taxon>
        <taxon>Kineococcus</taxon>
    </lineage>
</organism>
<keyword evidence="2" id="KW-0472">Membrane</keyword>
<keyword evidence="2" id="KW-0812">Transmembrane</keyword>
<evidence type="ECO:0000256" key="1">
    <source>
        <dbReference type="SAM" id="MobiDB-lite"/>
    </source>
</evidence>
<evidence type="ECO:0000313" key="3">
    <source>
        <dbReference type="EMBL" id="PPK93208.1"/>
    </source>
</evidence>
<feature type="compositionally biased region" description="Low complexity" evidence="1">
    <location>
        <begin position="27"/>
        <end position="38"/>
    </location>
</feature>
<gene>
    <name evidence="3" type="ORF">CLV92_111125</name>
</gene>
<reference evidence="3 4" key="1">
    <citation type="submission" date="2018-02" db="EMBL/GenBank/DDBJ databases">
        <title>Genomic Encyclopedia of Archaeal and Bacterial Type Strains, Phase II (KMG-II): from individual species to whole genera.</title>
        <authorList>
            <person name="Goeker M."/>
        </authorList>
    </citation>
    <scope>NUCLEOTIDE SEQUENCE [LARGE SCALE GENOMIC DNA]</scope>
    <source>
        <strain evidence="3 4">DSM 22857</strain>
    </source>
</reference>
<protein>
    <submittedName>
        <fullName evidence="3">Uncharacterized protein</fullName>
    </submittedName>
</protein>
<name>A0A2S6IG67_9ACTN</name>
<dbReference type="Proteomes" id="UP000239485">
    <property type="component" value="Unassembled WGS sequence"/>
</dbReference>
<dbReference type="AlphaFoldDB" id="A0A2S6IG67"/>
<evidence type="ECO:0000256" key="2">
    <source>
        <dbReference type="SAM" id="Phobius"/>
    </source>
</evidence>
<evidence type="ECO:0000313" key="4">
    <source>
        <dbReference type="Proteomes" id="UP000239485"/>
    </source>
</evidence>
<dbReference type="EMBL" id="PTJD01000011">
    <property type="protein sequence ID" value="PPK93208.1"/>
    <property type="molecule type" value="Genomic_DNA"/>
</dbReference>
<feature type="region of interest" description="Disordered" evidence="1">
    <location>
        <begin position="1"/>
        <end position="41"/>
    </location>
</feature>
<keyword evidence="2" id="KW-1133">Transmembrane helix</keyword>
<proteinExistence type="predicted"/>
<feature type="transmembrane region" description="Helical" evidence="2">
    <location>
        <begin position="48"/>
        <end position="68"/>
    </location>
</feature>
<keyword evidence="4" id="KW-1185">Reference proteome</keyword>